<dbReference type="AlphaFoldDB" id="A0AAD2DLS3"/>
<dbReference type="EMBL" id="OU503039">
    <property type="protein sequence ID" value="CAI9759282.1"/>
    <property type="molecule type" value="Genomic_DNA"/>
</dbReference>
<reference evidence="1" key="1">
    <citation type="submission" date="2023-05" db="EMBL/GenBank/DDBJ databases">
        <authorList>
            <person name="Huff M."/>
        </authorList>
    </citation>
    <scope>NUCLEOTIDE SEQUENCE</scope>
</reference>
<dbReference type="Proteomes" id="UP000834106">
    <property type="component" value="Chromosome 4"/>
</dbReference>
<organism evidence="1 2">
    <name type="scientific">Fraxinus pennsylvanica</name>
    <dbReference type="NCBI Taxonomy" id="56036"/>
    <lineage>
        <taxon>Eukaryota</taxon>
        <taxon>Viridiplantae</taxon>
        <taxon>Streptophyta</taxon>
        <taxon>Embryophyta</taxon>
        <taxon>Tracheophyta</taxon>
        <taxon>Spermatophyta</taxon>
        <taxon>Magnoliopsida</taxon>
        <taxon>eudicotyledons</taxon>
        <taxon>Gunneridae</taxon>
        <taxon>Pentapetalae</taxon>
        <taxon>asterids</taxon>
        <taxon>lamiids</taxon>
        <taxon>Lamiales</taxon>
        <taxon>Oleaceae</taxon>
        <taxon>Oleeae</taxon>
        <taxon>Fraxinus</taxon>
    </lineage>
</organism>
<proteinExistence type="predicted"/>
<sequence length="128" mass="14154">MKSFEKEIRSSLEVEEVVDLVASLNPSLGTCWKLLIMSLGFPSSFFDLRFGSIGGAISFDSPGLMRSSSKSRNCHFDLEIEAESQENKGRVAFRNCSNLLELAATDDLDGFICEAEERGCDIDVKVFT</sequence>
<evidence type="ECO:0000313" key="1">
    <source>
        <dbReference type="EMBL" id="CAI9759282.1"/>
    </source>
</evidence>
<accession>A0AAD2DLS3</accession>
<name>A0AAD2DLS3_9LAMI</name>
<keyword evidence="2" id="KW-1185">Reference proteome</keyword>
<evidence type="ECO:0000313" key="2">
    <source>
        <dbReference type="Proteomes" id="UP000834106"/>
    </source>
</evidence>
<protein>
    <submittedName>
        <fullName evidence="1">Uncharacterized protein</fullName>
    </submittedName>
</protein>
<gene>
    <name evidence="1" type="ORF">FPE_LOCUS6712</name>
</gene>